<reference evidence="1" key="1">
    <citation type="submission" date="2021-07" db="EMBL/GenBank/DDBJ databases">
        <title>Candidatus Kaistella beijingensis sp. nov. isolated from a municipal wastewater treatment plant is involved in sludge foaming.</title>
        <authorList>
            <person name="Song Y."/>
            <person name="Liu S.-J."/>
        </authorList>
    </citation>
    <scope>NUCLEOTIDE SEQUENCE</scope>
    <source>
        <strain evidence="1">DSM 43998</strain>
    </source>
</reference>
<dbReference type="RefSeq" id="WP_066469783.1">
    <property type="nucleotide sequence ID" value="NZ_CBCRUZ010000001.1"/>
</dbReference>
<proteinExistence type="predicted"/>
<dbReference type="EMBL" id="CP079105">
    <property type="protein sequence ID" value="QXQ12367.1"/>
    <property type="molecule type" value="Genomic_DNA"/>
</dbReference>
<evidence type="ECO:0000313" key="1">
    <source>
        <dbReference type="EMBL" id="QXQ12367.1"/>
    </source>
</evidence>
<dbReference type="Proteomes" id="UP000887023">
    <property type="component" value="Chromosome"/>
</dbReference>
<keyword evidence="2" id="KW-1185">Reference proteome</keyword>
<protein>
    <submittedName>
        <fullName evidence="1">Uncharacterized protein</fullName>
    </submittedName>
</protein>
<gene>
    <name evidence="1" type="ORF">KV203_10170</name>
</gene>
<organism evidence="1 2">
    <name type="scientific">Skermania pinensis</name>
    <dbReference type="NCBI Taxonomy" id="39122"/>
    <lineage>
        <taxon>Bacteria</taxon>
        <taxon>Bacillati</taxon>
        <taxon>Actinomycetota</taxon>
        <taxon>Actinomycetes</taxon>
        <taxon>Mycobacteriales</taxon>
        <taxon>Gordoniaceae</taxon>
        <taxon>Skermania</taxon>
    </lineage>
</organism>
<sequence length="249" mass="26174">MCTPSTTLAVWTSAWQAGACAPDDLLAALHAWAPSQFVLAGDRIGTESTDIGSTELLRLLRNAPGARLLLPVPGDSRGLPAGSSFAVAAMTAGEGVLAGSPGSIGVGLVPRHDQHDVLGWAHFTVRVPDTPPIDVGLGEAEYQMRDAVRTAADALAELRGPGYPGFDPRREVEVELDRMAYHQYPEKMSPRARRVLTTADHVAAILTVAERTPAAAPPSAAAQATHADVTRPLWDAIRTARVAAAAHAF</sequence>
<accession>A0ABX8S3G7</accession>
<evidence type="ECO:0000313" key="2">
    <source>
        <dbReference type="Proteomes" id="UP000887023"/>
    </source>
</evidence>
<name>A0ABX8S3G7_9ACTN</name>